<keyword evidence="2" id="KW-1185">Reference proteome</keyword>
<organism evidence="1 2">
    <name type="scientific">Brevibacterium siliguriense</name>
    <dbReference type="NCBI Taxonomy" id="1136497"/>
    <lineage>
        <taxon>Bacteria</taxon>
        <taxon>Bacillati</taxon>
        <taxon>Actinomycetota</taxon>
        <taxon>Actinomycetes</taxon>
        <taxon>Micrococcales</taxon>
        <taxon>Brevibacteriaceae</taxon>
        <taxon>Brevibacterium</taxon>
    </lineage>
</organism>
<reference evidence="2" key="1">
    <citation type="submission" date="2016-10" db="EMBL/GenBank/DDBJ databases">
        <authorList>
            <person name="Varghese N."/>
            <person name="Submissions S."/>
        </authorList>
    </citation>
    <scope>NUCLEOTIDE SEQUENCE [LARGE SCALE GENOMIC DNA]</scope>
    <source>
        <strain evidence="2">DSM 23676</strain>
    </source>
</reference>
<accession>A0A1H1QA41</accession>
<dbReference type="EMBL" id="LT629766">
    <property type="protein sequence ID" value="SDS20270.1"/>
    <property type="molecule type" value="Genomic_DNA"/>
</dbReference>
<sequence length="86" mass="9564">MLPVTMPDLYHQLTKLDAWEPTYDTDGQPRDGADVAELTGTLDLDDWPEGMRLVVPRESPHPGAQLRFDDVDGHRLTAFATNTKGS</sequence>
<evidence type="ECO:0000313" key="2">
    <source>
        <dbReference type="Proteomes" id="UP000199597"/>
    </source>
</evidence>
<dbReference type="STRING" id="1136497.SAMN04489752_1199"/>
<name>A0A1H1QA41_9MICO</name>
<dbReference type="Proteomes" id="UP000199597">
    <property type="component" value="Chromosome I"/>
</dbReference>
<evidence type="ECO:0000313" key="1">
    <source>
        <dbReference type="EMBL" id="SDS20270.1"/>
    </source>
</evidence>
<gene>
    <name evidence="1" type="ORF">SAMN04489752_1199</name>
</gene>
<dbReference type="AlphaFoldDB" id="A0A1H1QA41"/>
<proteinExistence type="predicted"/>
<protein>
    <submittedName>
        <fullName evidence="1">Uncharacterized protein</fullName>
    </submittedName>
</protein>